<name>A0ABY5YYV1_9ACTN</name>
<dbReference type="EMBL" id="CP073721">
    <property type="protein sequence ID" value="UWZ33822.1"/>
    <property type="molecule type" value="Genomic_DNA"/>
</dbReference>
<reference evidence="3" key="1">
    <citation type="submission" date="2021-04" db="EMBL/GenBank/DDBJ databases">
        <title>Biosynthetic gene clusters of Dactylosporangioum roseum.</title>
        <authorList>
            <person name="Hartkoorn R.C."/>
            <person name="Beaudoing E."/>
            <person name="Hot D."/>
            <person name="Moureu S."/>
        </authorList>
    </citation>
    <scope>NUCLEOTIDE SEQUENCE</scope>
    <source>
        <strain evidence="3">NRRL B-16295</strain>
    </source>
</reference>
<dbReference type="SUPFAM" id="SSF55469">
    <property type="entry name" value="FMN-dependent nitroreductase-like"/>
    <property type="match status" value="1"/>
</dbReference>
<sequence>MAAIQYTDRGAAVRVAPAGRLLTGAVLAALDAPSVLNTQPWQWRIDGDRAELRADRRRQLPAIDPDGRLMTLSCGVALHHARVALAADGAQAEVTYLPDPDDPDLLATLRYTGRAERAPHVQRLRRAISVRRTDRRPFADVPVPPDALDRLAAAAAAAGAHLHLVRPQDLTGVAVAAGHAAGVERSDPAYRADLAAWVHSDDGSGTGVPPATTVPSGARTVPIRNFTGGDENASIYSGAEVADRHARYGVVVTGGDEPRDWLAAGEALSAVLLTATADGLATSPMSDLVEIIAAREALRRTLGNVGHPAIVVRVGVAGRGATGPRAPRRGAETAVELVAERVPERP</sequence>
<evidence type="ECO:0000259" key="2">
    <source>
        <dbReference type="Pfam" id="PF00881"/>
    </source>
</evidence>
<dbReference type="NCBIfam" id="NF047509">
    <property type="entry name" value="Rv3131_FMN_oxido"/>
    <property type="match status" value="1"/>
</dbReference>
<dbReference type="Proteomes" id="UP001058271">
    <property type="component" value="Chromosome"/>
</dbReference>
<dbReference type="InterPro" id="IPR050627">
    <property type="entry name" value="Nitroreductase/BluB"/>
</dbReference>
<dbReference type="InterPro" id="IPR029479">
    <property type="entry name" value="Nitroreductase"/>
</dbReference>
<dbReference type="PANTHER" id="PTHR23026:SF123">
    <property type="entry name" value="NAD(P)H NITROREDUCTASE RV3131-RELATED"/>
    <property type="match status" value="1"/>
</dbReference>
<accession>A0ABY5YYV1</accession>
<feature type="domain" description="Nitroreductase" evidence="2">
    <location>
        <begin position="129"/>
        <end position="315"/>
    </location>
</feature>
<evidence type="ECO:0000313" key="4">
    <source>
        <dbReference type="Proteomes" id="UP001058271"/>
    </source>
</evidence>
<protein>
    <submittedName>
        <fullName evidence="3">Nitroreductase family protein</fullName>
    </submittedName>
</protein>
<dbReference type="RefSeq" id="WP_260723097.1">
    <property type="nucleotide sequence ID" value="NZ_BAAABS010000009.1"/>
</dbReference>
<feature type="region of interest" description="Disordered" evidence="1">
    <location>
        <begin position="201"/>
        <end position="220"/>
    </location>
</feature>
<evidence type="ECO:0000313" key="3">
    <source>
        <dbReference type="EMBL" id="UWZ33822.1"/>
    </source>
</evidence>
<gene>
    <name evidence="3" type="ORF">Drose_21360</name>
</gene>
<dbReference type="Pfam" id="PF00881">
    <property type="entry name" value="Nitroreductase"/>
    <property type="match status" value="1"/>
</dbReference>
<evidence type="ECO:0000256" key="1">
    <source>
        <dbReference type="SAM" id="MobiDB-lite"/>
    </source>
</evidence>
<dbReference type="Gene3D" id="3.40.109.10">
    <property type="entry name" value="NADH Oxidase"/>
    <property type="match status" value="1"/>
</dbReference>
<organism evidence="3 4">
    <name type="scientific">Dactylosporangium roseum</name>
    <dbReference type="NCBI Taxonomy" id="47989"/>
    <lineage>
        <taxon>Bacteria</taxon>
        <taxon>Bacillati</taxon>
        <taxon>Actinomycetota</taxon>
        <taxon>Actinomycetes</taxon>
        <taxon>Micromonosporales</taxon>
        <taxon>Micromonosporaceae</taxon>
        <taxon>Dactylosporangium</taxon>
    </lineage>
</organism>
<proteinExistence type="predicted"/>
<keyword evidence="4" id="KW-1185">Reference proteome</keyword>
<dbReference type="PANTHER" id="PTHR23026">
    <property type="entry name" value="NADPH NITROREDUCTASE"/>
    <property type="match status" value="1"/>
</dbReference>
<dbReference type="InterPro" id="IPR000415">
    <property type="entry name" value="Nitroreductase-like"/>
</dbReference>